<dbReference type="GO" id="GO:0016413">
    <property type="term" value="F:O-acetyltransferase activity"/>
    <property type="evidence" value="ECO:0007669"/>
    <property type="project" value="TreeGrafter"/>
</dbReference>
<feature type="domain" description="Acyltransferase 3" evidence="8">
    <location>
        <begin position="18"/>
        <end position="362"/>
    </location>
</feature>
<dbReference type="Proteomes" id="UP000199128">
    <property type="component" value="Unassembled WGS sequence"/>
</dbReference>
<keyword evidence="5 7" id="KW-1133">Transmembrane helix</keyword>
<keyword evidence="3" id="KW-1003">Cell membrane</keyword>
<feature type="transmembrane region" description="Helical" evidence="7">
    <location>
        <begin position="139"/>
        <end position="156"/>
    </location>
</feature>
<feature type="transmembrane region" description="Helical" evidence="7">
    <location>
        <begin position="176"/>
        <end position="200"/>
    </location>
</feature>
<evidence type="ECO:0000259" key="8">
    <source>
        <dbReference type="Pfam" id="PF01757"/>
    </source>
</evidence>
<dbReference type="AlphaFoldDB" id="A0A1H9N842"/>
<feature type="transmembrane region" description="Helical" evidence="7">
    <location>
        <begin position="212"/>
        <end position="233"/>
    </location>
</feature>
<dbReference type="InterPro" id="IPR002656">
    <property type="entry name" value="Acyl_transf_3_dom"/>
</dbReference>
<proteinExistence type="inferred from homology"/>
<evidence type="ECO:0000256" key="5">
    <source>
        <dbReference type="ARBA" id="ARBA00022989"/>
    </source>
</evidence>
<name>A0A1H9N842_9ACTN</name>
<keyword evidence="9" id="KW-0012">Acyltransferase</keyword>
<feature type="transmembrane region" description="Helical" evidence="7">
    <location>
        <begin position="349"/>
        <end position="374"/>
    </location>
</feature>
<dbReference type="GO" id="GO:0005886">
    <property type="term" value="C:plasma membrane"/>
    <property type="evidence" value="ECO:0007669"/>
    <property type="project" value="UniProtKB-SubCell"/>
</dbReference>
<evidence type="ECO:0000313" key="9">
    <source>
        <dbReference type="EMBL" id="SER32092.1"/>
    </source>
</evidence>
<accession>A0A1H9N842</accession>
<comment type="similarity">
    <text evidence="2">Belongs to the acyltransferase 3 family.</text>
</comment>
<sequence length="388" mass="41707">MQKSLTNEAKATSHARRLSLDLIRWVAIFLVLVTHLSPFFLGPSHPAAASLFCAAGRIGVPLFVMLTGYLMLGRDYSGDYLGRYLKRNLLGIFVAYEVWNVVWCLLSKLPGLPDLQNGFPISFGRMAKAALLVGDTGSALWYLVLTLGIYLGLPLLSRAVAWLEGEGEGRSALRRLLLAAALYFGLLVPSAQTLCVFFGVGEELHSVLNLNLFGATVWGESVWVLYLLAGYAARRGALRRVPAAALGACLLASFGIFSGMQCLSMTAGFGSPLSYSFAPVALCSVCLFEAIDRAEPLLVRAPQAFRSLCSCVSRWSFATYMLHFWVLAALLAALRLAGLDLSALQGASWALGVLAALGSIALVHCGTILAARLLSLAKPVARWAFLAK</sequence>
<evidence type="ECO:0000256" key="7">
    <source>
        <dbReference type="SAM" id="Phobius"/>
    </source>
</evidence>
<feature type="transmembrane region" description="Helical" evidence="7">
    <location>
        <begin position="84"/>
        <end position="103"/>
    </location>
</feature>
<feature type="transmembrane region" description="Helical" evidence="7">
    <location>
        <begin position="22"/>
        <end position="41"/>
    </location>
</feature>
<feature type="transmembrane region" description="Helical" evidence="7">
    <location>
        <begin position="273"/>
        <end position="291"/>
    </location>
</feature>
<keyword evidence="4 7" id="KW-0812">Transmembrane</keyword>
<evidence type="ECO:0000313" key="10">
    <source>
        <dbReference type="Proteomes" id="UP000199128"/>
    </source>
</evidence>
<keyword evidence="9" id="KW-0808">Transferase</keyword>
<evidence type="ECO:0000256" key="6">
    <source>
        <dbReference type="ARBA" id="ARBA00023136"/>
    </source>
</evidence>
<feature type="transmembrane region" description="Helical" evidence="7">
    <location>
        <begin position="245"/>
        <end position="267"/>
    </location>
</feature>
<dbReference type="RefSeq" id="WP_180371321.1">
    <property type="nucleotide sequence ID" value="NZ_FOGP01000001.1"/>
</dbReference>
<comment type="subcellular location">
    <subcellularLocation>
        <location evidence="1">Cell membrane</location>
        <topology evidence="1">Multi-pass membrane protein</topology>
    </subcellularLocation>
</comment>
<evidence type="ECO:0000256" key="3">
    <source>
        <dbReference type="ARBA" id="ARBA00022475"/>
    </source>
</evidence>
<dbReference type="Pfam" id="PF01757">
    <property type="entry name" value="Acyl_transf_3"/>
    <property type="match status" value="1"/>
</dbReference>
<reference evidence="10" key="1">
    <citation type="submission" date="2016-10" db="EMBL/GenBank/DDBJ databases">
        <authorList>
            <person name="Varghese N."/>
            <person name="Submissions S."/>
        </authorList>
    </citation>
    <scope>NUCLEOTIDE SEQUENCE [LARGE SCALE GENOMIC DNA]</scope>
    <source>
        <strain evidence="10">KHGC19</strain>
    </source>
</reference>
<evidence type="ECO:0000256" key="4">
    <source>
        <dbReference type="ARBA" id="ARBA00022692"/>
    </source>
</evidence>
<dbReference type="GO" id="GO:0009246">
    <property type="term" value="P:enterobacterial common antigen biosynthetic process"/>
    <property type="evidence" value="ECO:0007669"/>
    <property type="project" value="TreeGrafter"/>
</dbReference>
<keyword evidence="6 7" id="KW-0472">Membrane</keyword>
<dbReference type="PANTHER" id="PTHR40074">
    <property type="entry name" value="O-ACETYLTRANSFERASE WECH"/>
    <property type="match status" value="1"/>
</dbReference>
<protein>
    <submittedName>
        <fullName evidence="9">Surface polysaccharide O-acyltransferase, integral membrane enzyme</fullName>
    </submittedName>
</protein>
<evidence type="ECO:0000256" key="2">
    <source>
        <dbReference type="ARBA" id="ARBA00007400"/>
    </source>
</evidence>
<dbReference type="EMBL" id="FOGP01000001">
    <property type="protein sequence ID" value="SER32092.1"/>
    <property type="molecule type" value="Genomic_DNA"/>
</dbReference>
<evidence type="ECO:0000256" key="1">
    <source>
        <dbReference type="ARBA" id="ARBA00004651"/>
    </source>
</evidence>
<feature type="transmembrane region" description="Helical" evidence="7">
    <location>
        <begin position="312"/>
        <end position="337"/>
    </location>
</feature>
<feature type="transmembrane region" description="Helical" evidence="7">
    <location>
        <begin position="47"/>
        <end position="72"/>
    </location>
</feature>
<dbReference type="PANTHER" id="PTHR40074:SF2">
    <property type="entry name" value="O-ACETYLTRANSFERASE WECH"/>
    <property type="match status" value="1"/>
</dbReference>
<organism evidence="9 10">
    <name type="scientific">Parafannyhessea umbonata</name>
    <dbReference type="NCBI Taxonomy" id="604330"/>
    <lineage>
        <taxon>Bacteria</taxon>
        <taxon>Bacillati</taxon>
        <taxon>Actinomycetota</taxon>
        <taxon>Coriobacteriia</taxon>
        <taxon>Coriobacteriales</taxon>
        <taxon>Atopobiaceae</taxon>
        <taxon>Parafannyhessea</taxon>
    </lineage>
</organism>
<gene>
    <name evidence="9" type="ORF">SAMN05216446_0277</name>
</gene>